<organism evidence="7 8">
    <name type="scientific">Amantichitinum ursilacus</name>
    <dbReference type="NCBI Taxonomy" id="857265"/>
    <lineage>
        <taxon>Bacteria</taxon>
        <taxon>Pseudomonadati</taxon>
        <taxon>Pseudomonadota</taxon>
        <taxon>Betaproteobacteria</taxon>
        <taxon>Neisseriales</taxon>
        <taxon>Chitinibacteraceae</taxon>
        <taxon>Amantichitinum</taxon>
    </lineage>
</organism>
<keyword evidence="2" id="KW-0067">ATP-binding</keyword>
<dbReference type="Proteomes" id="UP000037939">
    <property type="component" value="Unassembled WGS sequence"/>
</dbReference>
<evidence type="ECO:0000256" key="3">
    <source>
        <dbReference type="ARBA" id="ARBA00023015"/>
    </source>
</evidence>
<feature type="domain" description="Sigma-54 factor interaction" evidence="6">
    <location>
        <begin position="29"/>
        <end position="257"/>
    </location>
</feature>
<evidence type="ECO:0000313" key="8">
    <source>
        <dbReference type="Proteomes" id="UP000037939"/>
    </source>
</evidence>
<dbReference type="EMBL" id="LAQT01000036">
    <property type="protein sequence ID" value="KPC49602.1"/>
    <property type="molecule type" value="Genomic_DNA"/>
</dbReference>
<dbReference type="PANTHER" id="PTHR32071">
    <property type="entry name" value="TRANSCRIPTIONAL REGULATORY PROTEIN"/>
    <property type="match status" value="1"/>
</dbReference>
<dbReference type="PROSITE" id="PS50045">
    <property type="entry name" value="SIGMA54_INTERACT_4"/>
    <property type="match status" value="1"/>
</dbReference>
<keyword evidence="4" id="KW-0238">DNA-binding</keyword>
<dbReference type="InterPro" id="IPR002197">
    <property type="entry name" value="HTH_Fis"/>
</dbReference>
<dbReference type="SUPFAM" id="SSF52540">
    <property type="entry name" value="P-loop containing nucleoside triphosphate hydrolases"/>
    <property type="match status" value="1"/>
</dbReference>
<dbReference type="FunFam" id="3.40.50.300:FF:000006">
    <property type="entry name" value="DNA-binding transcriptional regulator NtrC"/>
    <property type="match status" value="1"/>
</dbReference>
<dbReference type="GO" id="GO:0043565">
    <property type="term" value="F:sequence-specific DNA binding"/>
    <property type="evidence" value="ECO:0007669"/>
    <property type="project" value="InterPro"/>
</dbReference>
<keyword evidence="1" id="KW-0547">Nucleotide-binding</keyword>
<dbReference type="InterPro" id="IPR009057">
    <property type="entry name" value="Homeodomain-like_sf"/>
</dbReference>
<dbReference type="Gene3D" id="1.10.8.60">
    <property type="match status" value="1"/>
</dbReference>
<dbReference type="Gene3D" id="1.10.10.60">
    <property type="entry name" value="Homeodomain-like"/>
    <property type="match status" value="1"/>
</dbReference>
<proteinExistence type="predicted"/>
<evidence type="ECO:0000256" key="1">
    <source>
        <dbReference type="ARBA" id="ARBA00022741"/>
    </source>
</evidence>
<dbReference type="InterPro" id="IPR025943">
    <property type="entry name" value="Sigma_54_int_dom_ATP-bd_2"/>
</dbReference>
<dbReference type="CDD" id="cd00009">
    <property type="entry name" value="AAA"/>
    <property type="match status" value="1"/>
</dbReference>
<dbReference type="Pfam" id="PF25601">
    <property type="entry name" value="AAA_lid_14"/>
    <property type="match status" value="1"/>
</dbReference>
<keyword evidence="5" id="KW-0804">Transcription</keyword>
<name>A0A0N1JRP0_9NEIS</name>
<dbReference type="SMART" id="SM00382">
    <property type="entry name" value="AAA"/>
    <property type="match status" value="1"/>
</dbReference>
<dbReference type="STRING" id="857265.WG78_19805"/>
<dbReference type="SUPFAM" id="SSF46689">
    <property type="entry name" value="Homeodomain-like"/>
    <property type="match status" value="1"/>
</dbReference>
<dbReference type="RefSeq" id="WP_053939536.1">
    <property type="nucleotide sequence ID" value="NZ_LAQT01000036.1"/>
</dbReference>
<dbReference type="Gene3D" id="3.40.50.300">
    <property type="entry name" value="P-loop containing nucleotide triphosphate hydrolases"/>
    <property type="match status" value="1"/>
</dbReference>
<dbReference type="PANTHER" id="PTHR32071:SF21">
    <property type="entry name" value="TRANSCRIPTIONAL REGULATORY PROTEIN FLGR"/>
    <property type="match status" value="1"/>
</dbReference>
<dbReference type="InterPro" id="IPR025944">
    <property type="entry name" value="Sigma_54_int_dom_CS"/>
</dbReference>
<reference evidence="7 8" key="1">
    <citation type="submission" date="2015-07" db="EMBL/GenBank/DDBJ databases">
        <title>Draft genome sequence of the Amantichitinum ursilacus IGB-41, a new chitin-degrading bacterium.</title>
        <authorList>
            <person name="Kirstahler P."/>
            <person name="Guenther M."/>
            <person name="Grumaz C."/>
            <person name="Rupp S."/>
            <person name="Zibek S."/>
            <person name="Sohn K."/>
        </authorList>
    </citation>
    <scope>NUCLEOTIDE SEQUENCE [LARGE SCALE GENOMIC DNA]</scope>
    <source>
        <strain evidence="7 8">IGB-41</strain>
    </source>
</reference>
<evidence type="ECO:0000259" key="6">
    <source>
        <dbReference type="PROSITE" id="PS50045"/>
    </source>
</evidence>
<dbReference type="PROSITE" id="PS00688">
    <property type="entry name" value="SIGMA54_INTERACT_3"/>
    <property type="match status" value="1"/>
</dbReference>
<sequence>MGQNPPAHSPLLALPQGETQPLSIRAKALVFVDPASRALLNYVERLAPSEAPILITGETGTGKELVARHFHLLSRRKGPFVAVNCGAISEQLAESELFGHEAGAFTGATGRREGWFEAAHGGTLFLDEIGDLPLNLQVKLLRVLQEREVVRIGSRKPIPIDVRLVAATNVDLDDAVTAGHFRLDLLYRLNIAQVTLPPLRERVGDILPLAQYFLAQHSQRLNLPEPAISDAAATALKHYAWPGNIRELENVIHFAVLVSGHAQIEPEHLKFSSAAASFSRNTPTRTATLAETPLEIIRSQSPRLFDQAAGADGEGLFSQLEGLLVREAFEHSGYNQLRAATLLGLTRNEIRTLLARYDLLGQTARGRKDENGQVANG</sequence>
<dbReference type="GO" id="GO:0005524">
    <property type="term" value="F:ATP binding"/>
    <property type="evidence" value="ECO:0007669"/>
    <property type="project" value="UniProtKB-KW"/>
</dbReference>
<dbReference type="PROSITE" id="PS00675">
    <property type="entry name" value="SIGMA54_INTERACT_1"/>
    <property type="match status" value="1"/>
</dbReference>
<evidence type="ECO:0000256" key="4">
    <source>
        <dbReference type="ARBA" id="ARBA00023125"/>
    </source>
</evidence>
<evidence type="ECO:0000256" key="2">
    <source>
        <dbReference type="ARBA" id="ARBA00022840"/>
    </source>
</evidence>
<evidence type="ECO:0000313" key="7">
    <source>
        <dbReference type="EMBL" id="KPC49602.1"/>
    </source>
</evidence>
<dbReference type="InterPro" id="IPR025662">
    <property type="entry name" value="Sigma_54_int_dom_ATP-bd_1"/>
</dbReference>
<dbReference type="PROSITE" id="PS00676">
    <property type="entry name" value="SIGMA54_INTERACT_2"/>
    <property type="match status" value="1"/>
</dbReference>
<dbReference type="PATRIC" id="fig|857265.3.peg.4057"/>
<keyword evidence="3" id="KW-0805">Transcription regulation</keyword>
<dbReference type="OrthoDB" id="3516932at2"/>
<dbReference type="InterPro" id="IPR003593">
    <property type="entry name" value="AAA+_ATPase"/>
</dbReference>
<dbReference type="GO" id="GO:0006355">
    <property type="term" value="P:regulation of DNA-templated transcription"/>
    <property type="evidence" value="ECO:0007669"/>
    <property type="project" value="InterPro"/>
</dbReference>
<comment type="caution">
    <text evidence="7">The sequence shown here is derived from an EMBL/GenBank/DDBJ whole genome shotgun (WGS) entry which is preliminary data.</text>
</comment>
<dbReference type="AlphaFoldDB" id="A0A0N1JRP0"/>
<dbReference type="Pfam" id="PF00158">
    <property type="entry name" value="Sigma54_activat"/>
    <property type="match status" value="1"/>
</dbReference>
<dbReference type="PRINTS" id="PR01590">
    <property type="entry name" value="HTHFIS"/>
</dbReference>
<gene>
    <name evidence="7" type="primary">pspF</name>
    <name evidence="7" type="ORF">WG78_19805</name>
</gene>
<keyword evidence="8" id="KW-1185">Reference proteome</keyword>
<accession>A0A0N1JRP0</accession>
<evidence type="ECO:0000256" key="5">
    <source>
        <dbReference type="ARBA" id="ARBA00023163"/>
    </source>
</evidence>
<dbReference type="InterPro" id="IPR058031">
    <property type="entry name" value="AAA_lid_NorR"/>
</dbReference>
<dbReference type="InterPro" id="IPR027417">
    <property type="entry name" value="P-loop_NTPase"/>
</dbReference>
<dbReference type="InterPro" id="IPR002078">
    <property type="entry name" value="Sigma_54_int"/>
</dbReference>
<protein>
    <submittedName>
        <fullName evidence="7">Psp operon transcriptional activator</fullName>
    </submittedName>
</protein>